<reference evidence="1" key="1">
    <citation type="submission" date="2024-09" db="EMBL/GenBank/DDBJ databases">
        <title>Black Yeasts Isolated from many extreme environments.</title>
        <authorList>
            <person name="Coleine C."/>
            <person name="Stajich J.E."/>
            <person name="Selbmann L."/>
        </authorList>
    </citation>
    <scope>NUCLEOTIDE SEQUENCE</scope>
    <source>
        <strain evidence="1">CCFEE 5737</strain>
    </source>
</reference>
<name>A0ACC3DXH1_9PEZI</name>
<accession>A0ACC3DXH1</accession>
<dbReference type="EMBL" id="JAWDJW010000166">
    <property type="protein sequence ID" value="KAK3081425.1"/>
    <property type="molecule type" value="Genomic_DNA"/>
</dbReference>
<proteinExistence type="predicted"/>
<protein>
    <submittedName>
        <fullName evidence="1">Uncharacterized protein</fullName>
    </submittedName>
</protein>
<feature type="non-terminal residue" evidence="1">
    <location>
        <position position="1"/>
    </location>
</feature>
<organism evidence="1 2">
    <name type="scientific">Coniosporium uncinatum</name>
    <dbReference type="NCBI Taxonomy" id="93489"/>
    <lineage>
        <taxon>Eukaryota</taxon>
        <taxon>Fungi</taxon>
        <taxon>Dikarya</taxon>
        <taxon>Ascomycota</taxon>
        <taxon>Pezizomycotina</taxon>
        <taxon>Dothideomycetes</taxon>
        <taxon>Dothideomycetes incertae sedis</taxon>
        <taxon>Coniosporium</taxon>
    </lineage>
</organism>
<evidence type="ECO:0000313" key="1">
    <source>
        <dbReference type="EMBL" id="KAK3081425.1"/>
    </source>
</evidence>
<keyword evidence="2" id="KW-1185">Reference proteome</keyword>
<gene>
    <name evidence="1" type="ORF">LTS18_006775</name>
</gene>
<sequence>NLANAESAVSECVRARTSLITELETLLQEQRTALEAEEPQLQDLTSKKLAIEAKKREVEDGIMRGLSAESTPGGFDDPPRPEVERFTPPPLQPEAVESITPPGSPQKLEPEPAGTNGTMAPAMPEIPEQLVHPHNPFLAESPTTETAPPLPASLDMRADRGLATSPLPDLSSDPRLSASMSTPTDPRIARRQASNELSSDPRKRQKTKRESMDEDAVFANGGVMEGIDDDVQAMLGAE</sequence>
<comment type="caution">
    <text evidence="1">The sequence shown here is derived from an EMBL/GenBank/DDBJ whole genome shotgun (WGS) entry which is preliminary data.</text>
</comment>
<dbReference type="Proteomes" id="UP001186974">
    <property type="component" value="Unassembled WGS sequence"/>
</dbReference>
<evidence type="ECO:0000313" key="2">
    <source>
        <dbReference type="Proteomes" id="UP001186974"/>
    </source>
</evidence>